<name>A0A914VZL5_9BILA</name>
<dbReference type="InterPro" id="IPR011993">
    <property type="entry name" value="PH-like_dom_sf"/>
</dbReference>
<dbReference type="GO" id="GO:0031106">
    <property type="term" value="P:septin ring organization"/>
    <property type="evidence" value="ECO:0007669"/>
    <property type="project" value="TreeGrafter"/>
</dbReference>
<dbReference type="Gene3D" id="2.30.29.30">
    <property type="entry name" value="Pleckstrin-homology domain (PH domain)/Phosphotyrosine-binding domain (PTB)"/>
    <property type="match status" value="1"/>
</dbReference>
<evidence type="ECO:0000313" key="2">
    <source>
        <dbReference type="Proteomes" id="UP000887566"/>
    </source>
</evidence>
<dbReference type="PROSITE" id="PS50003">
    <property type="entry name" value="PH_DOMAIN"/>
    <property type="match status" value="1"/>
</dbReference>
<accession>A0A914VZL5</accession>
<dbReference type="PANTHER" id="PTHR21538:SF23">
    <property type="entry name" value="ANILLIN"/>
    <property type="match status" value="1"/>
</dbReference>
<evidence type="ECO:0000313" key="3">
    <source>
        <dbReference type="WBParaSite" id="PSAMB.scaffold289size58861.g4361.t1"/>
    </source>
</evidence>
<dbReference type="WBParaSite" id="PSAMB.scaffold289size58861.g4361.t1">
    <property type="protein sequence ID" value="PSAMB.scaffold289size58861.g4361.t1"/>
    <property type="gene ID" value="PSAMB.scaffold289size58861.g4361"/>
</dbReference>
<evidence type="ECO:0000259" key="1">
    <source>
        <dbReference type="PROSITE" id="PS50003"/>
    </source>
</evidence>
<protein>
    <submittedName>
        <fullName evidence="3">PH domain-containing protein</fullName>
    </submittedName>
</protein>
<dbReference type="GO" id="GO:0005826">
    <property type="term" value="C:actomyosin contractile ring"/>
    <property type="evidence" value="ECO:0007669"/>
    <property type="project" value="TreeGrafter"/>
</dbReference>
<dbReference type="SUPFAM" id="SSF50729">
    <property type="entry name" value="PH domain-like"/>
    <property type="match status" value="1"/>
</dbReference>
<sequence length="118" mass="13926">MYECIDGHQSWSRYWCAISNGSLKFWKHPNEEETEKDPIAIVDLSQCASERMELASKEECPRSRTLFIDVVHKRESNRLALKRFLLAADSKDDCLEWMRVTNEALRSLRFWPSDCNRV</sequence>
<dbReference type="InterPro" id="IPR001849">
    <property type="entry name" value="PH_domain"/>
</dbReference>
<feature type="domain" description="PH" evidence="1">
    <location>
        <begin position="1"/>
        <end position="106"/>
    </location>
</feature>
<dbReference type="Pfam" id="PF00169">
    <property type="entry name" value="PH"/>
    <property type="match status" value="1"/>
</dbReference>
<organism evidence="2 3">
    <name type="scientific">Plectus sambesii</name>
    <dbReference type="NCBI Taxonomy" id="2011161"/>
    <lineage>
        <taxon>Eukaryota</taxon>
        <taxon>Metazoa</taxon>
        <taxon>Ecdysozoa</taxon>
        <taxon>Nematoda</taxon>
        <taxon>Chromadorea</taxon>
        <taxon>Plectida</taxon>
        <taxon>Plectina</taxon>
        <taxon>Plectoidea</taxon>
        <taxon>Plectidae</taxon>
        <taxon>Plectus</taxon>
    </lineage>
</organism>
<dbReference type="AlphaFoldDB" id="A0A914VZL5"/>
<dbReference type="GO" id="GO:0000281">
    <property type="term" value="P:mitotic cytokinesis"/>
    <property type="evidence" value="ECO:0007669"/>
    <property type="project" value="TreeGrafter"/>
</dbReference>
<reference evidence="3" key="1">
    <citation type="submission" date="2022-11" db="UniProtKB">
        <authorList>
            <consortium name="WormBaseParasite"/>
        </authorList>
    </citation>
    <scope>IDENTIFICATION</scope>
</reference>
<dbReference type="PANTHER" id="PTHR21538">
    <property type="entry name" value="ANILLIN/RHOTEKIN RTKN"/>
    <property type="match status" value="1"/>
</dbReference>
<proteinExistence type="predicted"/>
<keyword evidence="2" id="KW-1185">Reference proteome</keyword>
<dbReference type="Proteomes" id="UP000887566">
    <property type="component" value="Unplaced"/>
</dbReference>
<dbReference type="InterPro" id="IPR051364">
    <property type="entry name" value="Cytokinesis/Rho-signaling"/>
</dbReference>
<dbReference type="GO" id="GO:0000915">
    <property type="term" value="P:actomyosin contractile ring assembly"/>
    <property type="evidence" value="ECO:0007669"/>
    <property type="project" value="TreeGrafter"/>
</dbReference>